<proteinExistence type="predicted"/>
<comment type="caution">
    <text evidence="1">The sequence shown here is derived from an EMBL/GenBank/DDBJ whole genome shotgun (WGS) entry which is preliminary data.</text>
</comment>
<sequence>MAGVTRGRNARQSIGYFGGFFGTETI</sequence>
<dbReference type="AlphaFoldDB" id="A0A1R3HGG9"/>
<organism evidence="1 2">
    <name type="scientific">Corchorus capsularis</name>
    <name type="common">Jute</name>
    <dbReference type="NCBI Taxonomy" id="210143"/>
    <lineage>
        <taxon>Eukaryota</taxon>
        <taxon>Viridiplantae</taxon>
        <taxon>Streptophyta</taxon>
        <taxon>Embryophyta</taxon>
        <taxon>Tracheophyta</taxon>
        <taxon>Spermatophyta</taxon>
        <taxon>Magnoliopsida</taxon>
        <taxon>eudicotyledons</taxon>
        <taxon>Gunneridae</taxon>
        <taxon>Pentapetalae</taxon>
        <taxon>rosids</taxon>
        <taxon>malvids</taxon>
        <taxon>Malvales</taxon>
        <taxon>Malvaceae</taxon>
        <taxon>Grewioideae</taxon>
        <taxon>Apeibeae</taxon>
        <taxon>Corchorus</taxon>
    </lineage>
</organism>
<dbReference type="Gramene" id="OMO69392">
    <property type="protein sequence ID" value="OMO69392"/>
    <property type="gene ID" value="CCACVL1_19533"/>
</dbReference>
<evidence type="ECO:0000313" key="2">
    <source>
        <dbReference type="Proteomes" id="UP000188268"/>
    </source>
</evidence>
<accession>A0A1R3HGG9</accession>
<name>A0A1R3HGG9_COCAP</name>
<protein>
    <submittedName>
        <fullName evidence="1">Uncharacterized protein</fullName>
    </submittedName>
</protein>
<dbReference type="EMBL" id="AWWV01012027">
    <property type="protein sequence ID" value="OMO69392.1"/>
    <property type="molecule type" value="Genomic_DNA"/>
</dbReference>
<evidence type="ECO:0000313" key="1">
    <source>
        <dbReference type="EMBL" id="OMO69392.1"/>
    </source>
</evidence>
<reference evidence="1 2" key="1">
    <citation type="submission" date="2013-09" db="EMBL/GenBank/DDBJ databases">
        <title>Corchorus capsularis genome sequencing.</title>
        <authorList>
            <person name="Alam M."/>
            <person name="Haque M.S."/>
            <person name="Islam M.S."/>
            <person name="Emdad E.M."/>
            <person name="Islam M.M."/>
            <person name="Ahmed B."/>
            <person name="Halim A."/>
            <person name="Hossen Q.M.M."/>
            <person name="Hossain M.Z."/>
            <person name="Ahmed R."/>
            <person name="Khan M.M."/>
            <person name="Islam R."/>
            <person name="Rashid M.M."/>
            <person name="Khan S.A."/>
            <person name="Rahman M.S."/>
            <person name="Alam M."/>
        </authorList>
    </citation>
    <scope>NUCLEOTIDE SEQUENCE [LARGE SCALE GENOMIC DNA]</scope>
    <source>
        <strain evidence="2">cv. CVL-1</strain>
        <tissue evidence="1">Whole seedling</tissue>
    </source>
</reference>
<gene>
    <name evidence="1" type="ORF">CCACVL1_19533</name>
</gene>
<keyword evidence="2" id="KW-1185">Reference proteome</keyword>
<dbReference type="Proteomes" id="UP000188268">
    <property type="component" value="Unassembled WGS sequence"/>
</dbReference>